<dbReference type="SMART" id="SM00490">
    <property type="entry name" value="HELICc"/>
    <property type="match status" value="1"/>
</dbReference>
<protein>
    <recommendedName>
        <fullName evidence="1">RNA helicase</fullName>
        <ecNumber evidence="1">3.6.4.13</ecNumber>
    </recommendedName>
</protein>
<name>A0ABW1WXF2_9ACTN</name>
<dbReference type="SMART" id="SM00847">
    <property type="entry name" value="HA2"/>
    <property type="match status" value="1"/>
</dbReference>
<dbReference type="InterPro" id="IPR049614">
    <property type="entry name" value="HrpB_DEXH"/>
</dbReference>
<dbReference type="Pfam" id="PF08482">
    <property type="entry name" value="HrpB_C"/>
    <property type="match status" value="1"/>
</dbReference>
<dbReference type="PROSITE" id="PS00690">
    <property type="entry name" value="DEAH_ATP_HELICASE"/>
    <property type="match status" value="1"/>
</dbReference>
<keyword evidence="5" id="KW-0067">ATP-binding</keyword>
<dbReference type="Gene3D" id="3.40.50.300">
    <property type="entry name" value="P-loop containing nucleotide triphosphate hydrolases"/>
    <property type="match status" value="2"/>
</dbReference>
<proteinExistence type="predicted"/>
<dbReference type="EMBL" id="JBHSUA010000003">
    <property type="protein sequence ID" value="MFC6395488.1"/>
    <property type="molecule type" value="Genomic_DNA"/>
</dbReference>
<dbReference type="PIRSF" id="PIRSF005496">
    <property type="entry name" value="ATP_hel_hrpB"/>
    <property type="match status" value="1"/>
</dbReference>
<dbReference type="InterPro" id="IPR013689">
    <property type="entry name" value="RNA_helicase_ATP-dep_HrpB_C"/>
</dbReference>
<evidence type="ECO:0000313" key="10">
    <source>
        <dbReference type="Proteomes" id="UP001596266"/>
    </source>
</evidence>
<evidence type="ECO:0000256" key="4">
    <source>
        <dbReference type="ARBA" id="ARBA00022806"/>
    </source>
</evidence>
<dbReference type="InterPro" id="IPR014001">
    <property type="entry name" value="Helicase_ATP-bd"/>
</dbReference>
<dbReference type="RefSeq" id="WP_343885498.1">
    <property type="nucleotide sequence ID" value="NZ_BAAAKI010000006.1"/>
</dbReference>
<evidence type="ECO:0000259" key="7">
    <source>
        <dbReference type="PROSITE" id="PS51192"/>
    </source>
</evidence>
<dbReference type="InterPro" id="IPR048333">
    <property type="entry name" value="HA2_WH"/>
</dbReference>
<dbReference type="Gene3D" id="1.20.120.1080">
    <property type="match status" value="1"/>
</dbReference>
<evidence type="ECO:0000313" key="9">
    <source>
        <dbReference type="EMBL" id="MFC6395488.1"/>
    </source>
</evidence>
<dbReference type="InterPro" id="IPR027417">
    <property type="entry name" value="P-loop_NTPase"/>
</dbReference>
<evidence type="ECO:0000256" key="3">
    <source>
        <dbReference type="ARBA" id="ARBA00022801"/>
    </source>
</evidence>
<dbReference type="PANTHER" id="PTHR43519">
    <property type="entry name" value="ATP-DEPENDENT RNA HELICASE HRPB"/>
    <property type="match status" value="1"/>
</dbReference>
<dbReference type="PROSITE" id="PS51192">
    <property type="entry name" value="HELICASE_ATP_BIND_1"/>
    <property type="match status" value="1"/>
</dbReference>
<dbReference type="EC" id="3.6.4.13" evidence="1"/>
<comment type="caution">
    <text evidence="9">The sequence shown here is derived from an EMBL/GenBank/DDBJ whole genome shotgun (WGS) entry which is preliminary data.</text>
</comment>
<dbReference type="GO" id="GO:0016787">
    <property type="term" value="F:hydrolase activity"/>
    <property type="evidence" value="ECO:0007669"/>
    <property type="project" value="UniProtKB-KW"/>
</dbReference>
<keyword evidence="4 9" id="KW-0347">Helicase</keyword>
<reference evidence="10" key="1">
    <citation type="journal article" date="2019" name="Int. J. Syst. Evol. Microbiol.">
        <title>The Global Catalogue of Microorganisms (GCM) 10K type strain sequencing project: providing services to taxonomists for standard genome sequencing and annotation.</title>
        <authorList>
            <consortium name="The Broad Institute Genomics Platform"/>
            <consortium name="The Broad Institute Genome Sequencing Center for Infectious Disease"/>
            <person name="Wu L."/>
            <person name="Ma J."/>
        </authorList>
    </citation>
    <scope>NUCLEOTIDE SEQUENCE [LARGE SCALE GENOMIC DNA]</scope>
    <source>
        <strain evidence="10">CGMCC 1.15277</strain>
    </source>
</reference>
<gene>
    <name evidence="9" type="primary">hrpB</name>
    <name evidence="9" type="ORF">ACFP57_00555</name>
</gene>
<keyword evidence="3 9" id="KW-0378">Hydrolase</keyword>
<dbReference type="InterPro" id="IPR001650">
    <property type="entry name" value="Helicase_C-like"/>
</dbReference>
<keyword evidence="2" id="KW-0547">Nucleotide-binding</keyword>
<feature type="domain" description="Helicase C-terminal" evidence="8">
    <location>
        <begin position="224"/>
        <end position="392"/>
    </location>
</feature>
<accession>A0ABW1WXF2</accession>
<dbReference type="SUPFAM" id="SSF52540">
    <property type="entry name" value="P-loop containing nucleoside triphosphate hydrolases"/>
    <property type="match status" value="1"/>
</dbReference>
<dbReference type="NCBIfam" id="TIGR01970">
    <property type="entry name" value="DEAH_box_HrpB"/>
    <property type="match status" value="1"/>
</dbReference>
<dbReference type="CDD" id="cd18791">
    <property type="entry name" value="SF2_C_RHA"/>
    <property type="match status" value="1"/>
</dbReference>
<dbReference type="PANTHER" id="PTHR43519:SF1">
    <property type="entry name" value="ATP-DEPENDENT RNA HELICASE HRPB"/>
    <property type="match status" value="1"/>
</dbReference>
<dbReference type="Pfam" id="PF04408">
    <property type="entry name" value="WHD_HA2"/>
    <property type="match status" value="1"/>
</dbReference>
<evidence type="ECO:0000256" key="2">
    <source>
        <dbReference type="ARBA" id="ARBA00022741"/>
    </source>
</evidence>
<keyword evidence="10" id="KW-1185">Reference proteome</keyword>
<dbReference type="Pfam" id="PF00271">
    <property type="entry name" value="Helicase_C"/>
    <property type="match status" value="1"/>
</dbReference>
<feature type="domain" description="Helicase ATP-binding" evidence="7">
    <location>
        <begin position="38"/>
        <end position="198"/>
    </location>
</feature>
<evidence type="ECO:0000256" key="5">
    <source>
        <dbReference type="ARBA" id="ARBA00022840"/>
    </source>
</evidence>
<dbReference type="InterPro" id="IPR010225">
    <property type="entry name" value="HrpB"/>
</dbReference>
<dbReference type="SMART" id="SM00487">
    <property type="entry name" value="DEXDc"/>
    <property type="match status" value="1"/>
</dbReference>
<organism evidence="9 10">
    <name type="scientific">Luteococcus sanguinis</name>
    <dbReference type="NCBI Taxonomy" id="174038"/>
    <lineage>
        <taxon>Bacteria</taxon>
        <taxon>Bacillati</taxon>
        <taxon>Actinomycetota</taxon>
        <taxon>Actinomycetes</taxon>
        <taxon>Propionibacteriales</taxon>
        <taxon>Propionibacteriaceae</taxon>
        <taxon>Luteococcus</taxon>
    </lineage>
</organism>
<evidence type="ECO:0000256" key="6">
    <source>
        <dbReference type="SAM" id="MobiDB-lite"/>
    </source>
</evidence>
<dbReference type="InterPro" id="IPR002464">
    <property type="entry name" value="DNA/RNA_helicase_DEAH_CS"/>
</dbReference>
<dbReference type="GO" id="GO:0003724">
    <property type="term" value="F:RNA helicase activity"/>
    <property type="evidence" value="ECO:0007669"/>
    <property type="project" value="UniProtKB-EC"/>
</dbReference>
<dbReference type="CDD" id="cd17990">
    <property type="entry name" value="DEXHc_HrpB"/>
    <property type="match status" value="1"/>
</dbReference>
<feature type="region of interest" description="Disordered" evidence="6">
    <location>
        <begin position="820"/>
        <end position="841"/>
    </location>
</feature>
<evidence type="ECO:0000259" key="8">
    <source>
        <dbReference type="PROSITE" id="PS51194"/>
    </source>
</evidence>
<dbReference type="Proteomes" id="UP001596266">
    <property type="component" value="Unassembled WGS sequence"/>
</dbReference>
<dbReference type="Pfam" id="PF00270">
    <property type="entry name" value="DEAD"/>
    <property type="match status" value="1"/>
</dbReference>
<evidence type="ECO:0000256" key="1">
    <source>
        <dbReference type="ARBA" id="ARBA00012552"/>
    </source>
</evidence>
<dbReference type="PROSITE" id="PS51194">
    <property type="entry name" value="HELICASE_CTER"/>
    <property type="match status" value="1"/>
</dbReference>
<dbReference type="InterPro" id="IPR007502">
    <property type="entry name" value="Helicase-assoc_dom"/>
</dbReference>
<sequence>MTFDLDAIGRGLPVLGAVDELVATLRGDRGNPVPRAVHSFTQSLGVAVVEAPPGTGKTTLVPPLVANLTPGRVLVSQPRRIAARAAARRLASLTGTHVGELAGYVVRGDVVTGPSTRVEFCTAGVLLRRLLADPELPGVGAVVLDEVHERALETDLAFGMLAELRELRPDLGLVVMSATLDADRWAGLLGGAPVVRVSADLHPLEVRWAPAQGARQDARGVTPAFLDHLASVAAGCVAEAPDGGRVLAFAPGARECDQVVSRLVSRGVDAAALHGSLAPREQDAILSGAHRVVVATSIAESSLTVPGVRVVVDSGLSREPRRDRARGMSGLVTVAEPRSSAEQRAGRAARLGPGVVVRCFPEADWHRLRPFTMPEVLTADLTRAALDLACWGSPGGIGLPLPDSLPTEALGDALAVLHGLGAVDETGRATARGRALALLPVEPRLGRALVKCAPVVGRRRAAEVVALLSGDERMVGGDLLAVWRSTKGSPVLRRESDRLERMIPGDHGDPRAGRGVGDEEAVSLVVGSAWPDRIARRRPGTDDYLTVSGTGVTLPSDSRLKGAEWLAVAEVARVGERAVVRSGAIASQDLAQRCASELLVRETIGRFTDGRVTARVVTRLGALELTSTPVSATPEVGRAALAEALRTQGLRGVLDWREGVQTLRCRLAVLHHALGDPWPAMDDESLLDRADEWLAPELDRLAEGGSASSLDLTSALRRLLPWPAAARLDELVPERIEVPTGAMIRLDYPEDPADRVVLSVKLQECFGMVDTPRIVDGRVPVLMHLLSPAQRPLAVTDDLASFWTNAYPSVRAENRGRYIKHPWPEDPLTAPPRRGTTRSGR</sequence>
<dbReference type="InterPro" id="IPR011545">
    <property type="entry name" value="DEAD/DEAH_box_helicase_dom"/>
</dbReference>